<dbReference type="PROSITE" id="PS50862">
    <property type="entry name" value="AA_TRNA_LIGASE_II"/>
    <property type="match status" value="1"/>
</dbReference>
<dbReference type="Gene3D" id="3.40.50.800">
    <property type="entry name" value="Anticodon-binding domain"/>
    <property type="match status" value="1"/>
</dbReference>
<name>A0A445C6W4_ARAHY</name>
<reference evidence="9 10" key="1">
    <citation type="submission" date="2019-01" db="EMBL/GenBank/DDBJ databases">
        <title>Sequencing of cultivated peanut Arachis hypogaea provides insights into genome evolution and oil improvement.</title>
        <authorList>
            <person name="Chen X."/>
        </authorList>
    </citation>
    <scope>NUCLEOTIDE SEQUENCE [LARGE SCALE GENOMIC DNA]</scope>
    <source>
        <strain evidence="10">cv. Fuhuasheng</strain>
        <tissue evidence="9">Leaves</tissue>
    </source>
</reference>
<evidence type="ECO:0000256" key="3">
    <source>
        <dbReference type="ARBA" id="ARBA00022741"/>
    </source>
</evidence>
<dbReference type="InterPro" id="IPR006195">
    <property type="entry name" value="aa-tRNA-synth_II"/>
</dbReference>
<feature type="domain" description="Aminoacyl-transfer RNA synthetases class-II family profile" evidence="8">
    <location>
        <begin position="97"/>
        <end position="345"/>
    </location>
</feature>
<sequence length="547" mass="61374">MAVSLRLPSLTLTNLFASPSSIPILRRRRPHGTLLRPPPLAASFSSQRAEAASAQTQYNSKSSKGSDQVITPRSQDFNAWYLDLIANAELADYGPVRGTMVIRPYGYAIWESIQDYLNVKFKETGHSNMYFPQFIPYSFIEKEASHVEGFSPELALVTIGGGKELEEKLVVRPTSETIVNHMFTKWIQSYRDLPLLINQWANVTRWEMRTKPFVRTLEFLWQEGHTAHATPEEAENEAIQMIDIYTKFAYEQAAIPVIAGRKSKVETFAGANKTYTIEAMMGDKKALQAGTSHNLGQNFSRAFGTQFLDETGQMQHVWQTSWAISTRFVGGIIMTHGDDAGLMLPPKLAPIQVVIVPIWKKDEEKVAVLNAASSVKEVLCTAGIKVKLDDSEQRTPGWKFNFWEMKGVPLRIEIGPRDVSSESVVISRRDVPGKQGKVFGISMEPSILVAFVKDRLYEIQSSLLERAIAFRDSNIVDVNSYDDLKVAISQGKWARGPWSATNEDELKVKEETGATIRCFPFEQPEGIKRCFMTGDPAEEVAIFAKSY</sequence>
<dbReference type="GO" id="GO:0004827">
    <property type="term" value="F:proline-tRNA ligase activity"/>
    <property type="evidence" value="ECO:0007669"/>
    <property type="project" value="UniProtKB-EC"/>
</dbReference>
<dbReference type="SUPFAM" id="SSF55681">
    <property type="entry name" value="Class II aaRS and biotin synthetases"/>
    <property type="match status" value="1"/>
</dbReference>
<dbReference type="GO" id="GO:0005739">
    <property type="term" value="C:mitochondrion"/>
    <property type="evidence" value="ECO:0007669"/>
    <property type="project" value="TreeGrafter"/>
</dbReference>
<keyword evidence="4" id="KW-0067">ATP-binding</keyword>
<organism evidence="9 10">
    <name type="scientific">Arachis hypogaea</name>
    <name type="common">Peanut</name>
    <dbReference type="NCBI Taxonomy" id="3818"/>
    <lineage>
        <taxon>Eukaryota</taxon>
        <taxon>Viridiplantae</taxon>
        <taxon>Streptophyta</taxon>
        <taxon>Embryophyta</taxon>
        <taxon>Tracheophyta</taxon>
        <taxon>Spermatophyta</taxon>
        <taxon>Magnoliopsida</taxon>
        <taxon>eudicotyledons</taxon>
        <taxon>Gunneridae</taxon>
        <taxon>Pentapetalae</taxon>
        <taxon>rosids</taxon>
        <taxon>fabids</taxon>
        <taxon>Fabales</taxon>
        <taxon>Fabaceae</taxon>
        <taxon>Papilionoideae</taxon>
        <taxon>50 kb inversion clade</taxon>
        <taxon>dalbergioids sensu lato</taxon>
        <taxon>Dalbergieae</taxon>
        <taxon>Pterocarpus clade</taxon>
        <taxon>Arachis</taxon>
    </lineage>
</organism>
<dbReference type="Pfam" id="PF09180">
    <property type="entry name" value="ProRS-C_1"/>
    <property type="match status" value="1"/>
</dbReference>
<accession>A0A445C6W4</accession>
<dbReference type="SUPFAM" id="SSF52954">
    <property type="entry name" value="Class II aaRS ABD-related"/>
    <property type="match status" value="1"/>
</dbReference>
<dbReference type="HAMAP" id="MF_01571">
    <property type="entry name" value="Pro_tRNA_synth_type3"/>
    <property type="match status" value="1"/>
</dbReference>
<dbReference type="OrthoDB" id="1350766at2759"/>
<dbReference type="GO" id="GO:0017101">
    <property type="term" value="C:aminoacyl-tRNA synthetase multienzyme complex"/>
    <property type="evidence" value="ECO:0007669"/>
    <property type="project" value="TreeGrafter"/>
</dbReference>
<dbReference type="SUPFAM" id="SSF64586">
    <property type="entry name" value="C-terminal domain of ProRS"/>
    <property type="match status" value="1"/>
</dbReference>
<dbReference type="AlphaFoldDB" id="A0A445C6W4"/>
<dbReference type="Gene3D" id="3.30.930.10">
    <property type="entry name" value="Bira Bifunctional Protein, Domain 2"/>
    <property type="match status" value="1"/>
</dbReference>
<evidence type="ECO:0000256" key="1">
    <source>
        <dbReference type="ARBA" id="ARBA00012831"/>
    </source>
</evidence>
<dbReference type="Pfam" id="PF03129">
    <property type="entry name" value="HGTP_anticodon"/>
    <property type="match status" value="1"/>
</dbReference>
<dbReference type="FunFam" id="3.40.50.800:FF:000016">
    <property type="entry name" value="Proline--tRNA ligase, chloroplastic/mitochondrial"/>
    <property type="match status" value="1"/>
</dbReference>
<evidence type="ECO:0000256" key="7">
    <source>
        <dbReference type="ARBA" id="ARBA00047671"/>
    </source>
</evidence>
<dbReference type="InterPro" id="IPR033721">
    <property type="entry name" value="ProRS_core_arch_euk"/>
</dbReference>
<dbReference type="STRING" id="3818.A0A445C6W4"/>
<dbReference type="FunFam" id="3.30.930.10:FF:000023">
    <property type="entry name" value="Proline--tRNA ligase"/>
    <property type="match status" value="1"/>
</dbReference>
<dbReference type="CDD" id="cd00778">
    <property type="entry name" value="ProRS_core_arch_euk"/>
    <property type="match status" value="1"/>
</dbReference>
<dbReference type="NCBIfam" id="TIGR00408">
    <property type="entry name" value="proS_fam_I"/>
    <property type="match status" value="1"/>
</dbReference>
<evidence type="ECO:0000256" key="2">
    <source>
        <dbReference type="ARBA" id="ARBA00022598"/>
    </source>
</evidence>
<dbReference type="InterPro" id="IPR045864">
    <property type="entry name" value="aa-tRNA-synth_II/BPL/LPL"/>
</dbReference>
<dbReference type="GO" id="GO:0006433">
    <property type="term" value="P:prolyl-tRNA aminoacylation"/>
    <property type="evidence" value="ECO:0007669"/>
    <property type="project" value="InterPro"/>
</dbReference>
<protein>
    <recommendedName>
        <fullName evidence="1">proline--tRNA ligase</fullName>
        <ecNumber evidence="1">6.1.1.15</ecNumber>
    </recommendedName>
    <alternativeName>
        <fullName evidence="6">Prolyl-tRNA synthetase</fullName>
    </alternativeName>
</protein>
<dbReference type="EC" id="6.1.1.15" evidence="1"/>
<dbReference type="InterPro" id="IPR002316">
    <property type="entry name" value="Pro-tRNA-ligase_IIa"/>
</dbReference>
<keyword evidence="3" id="KW-0547">Nucleotide-binding</keyword>
<dbReference type="FunFam" id="3.30.110.30:FF:000004">
    <property type="entry name" value="Proline--tRNA ligase, chloroplastic/mitochondrial"/>
    <property type="match status" value="1"/>
</dbReference>
<dbReference type="SMR" id="A0A445C6W4"/>
<evidence type="ECO:0000256" key="4">
    <source>
        <dbReference type="ARBA" id="ARBA00022840"/>
    </source>
</evidence>
<dbReference type="PANTHER" id="PTHR43382">
    <property type="entry name" value="PROLYL-TRNA SYNTHETASE"/>
    <property type="match status" value="1"/>
</dbReference>
<dbReference type="PANTHER" id="PTHR43382:SF3">
    <property type="entry name" value="PROLINE--TRNA LIGASE, CHLOROPLASTIC_MITOCHONDRIAL"/>
    <property type="match status" value="1"/>
</dbReference>
<dbReference type="GO" id="GO:0005524">
    <property type="term" value="F:ATP binding"/>
    <property type="evidence" value="ECO:0007669"/>
    <property type="project" value="UniProtKB-KW"/>
</dbReference>
<dbReference type="Gene3D" id="3.30.110.30">
    <property type="entry name" value="C-terminal domain of ProRS"/>
    <property type="match status" value="1"/>
</dbReference>
<dbReference type="CDD" id="cd00862">
    <property type="entry name" value="ProRS_anticodon_zinc"/>
    <property type="match status" value="1"/>
</dbReference>
<gene>
    <name evidence="9" type="ORF">Ahy_A07g032442</name>
</gene>
<evidence type="ECO:0000313" key="10">
    <source>
        <dbReference type="Proteomes" id="UP000289738"/>
    </source>
</evidence>
<dbReference type="InterPro" id="IPR004499">
    <property type="entry name" value="Pro-tRNA-ligase_IIa_arc-type"/>
</dbReference>
<comment type="caution">
    <text evidence="9">The sequence shown here is derived from an EMBL/GenBank/DDBJ whole genome shotgun (WGS) entry which is preliminary data.</text>
</comment>
<dbReference type="InterPro" id="IPR036621">
    <property type="entry name" value="Anticodon-bd_dom_sf"/>
</dbReference>
<dbReference type="Gramene" id="arahy.Tifrunner.gnm2.ann2.Ah07g168400.1">
    <property type="protein sequence ID" value="arahy.Tifrunner.gnm2.ann2.Ah07g168400.1-CDS"/>
    <property type="gene ID" value="arahy.Tifrunner.gnm2.ann2.Ah07g168400"/>
</dbReference>
<evidence type="ECO:0000256" key="6">
    <source>
        <dbReference type="ARBA" id="ARBA00029731"/>
    </source>
</evidence>
<evidence type="ECO:0000313" key="9">
    <source>
        <dbReference type="EMBL" id="RYR46672.1"/>
    </source>
</evidence>
<dbReference type="InterPro" id="IPR004154">
    <property type="entry name" value="Anticodon-bd"/>
</dbReference>
<dbReference type="GO" id="GO:0009570">
    <property type="term" value="C:chloroplast stroma"/>
    <property type="evidence" value="ECO:0007669"/>
    <property type="project" value="TreeGrafter"/>
</dbReference>
<keyword evidence="5" id="KW-0030">Aminoacyl-tRNA synthetase</keyword>
<dbReference type="InterPro" id="IPR002314">
    <property type="entry name" value="aa-tRNA-synt_IIb"/>
</dbReference>
<comment type="catalytic activity">
    <reaction evidence="7">
        <text>tRNA(Pro) + L-proline + ATP = L-prolyl-tRNA(Pro) + AMP + diphosphate</text>
        <dbReference type="Rhea" id="RHEA:14305"/>
        <dbReference type="Rhea" id="RHEA-COMP:9700"/>
        <dbReference type="Rhea" id="RHEA-COMP:9702"/>
        <dbReference type="ChEBI" id="CHEBI:30616"/>
        <dbReference type="ChEBI" id="CHEBI:33019"/>
        <dbReference type="ChEBI" id="CHEBI:60039"/>
        <dbReference type="ChEBI" id="CHEBI:78442"/>
        <dbReference type="ChEBI" id="CHEBI:78532"/>
        <dbReference type="ChEBI" id="CHEBI:456215"/>
        <dbReference type="EC" id="6.1.1.15"/>
    </reaction>
</comment>
<dbReference type="Pfam" id="PF00587">
    <property type="entry name" value="tRNA-synt_2b"/>
    <property type="match status" value="1"/>
</dbReference>
<dbReference type="PRINTS" id="PR01046">
    <property type="entry name" value="TRNASYNTHPRO"/>
</dbReference>
<evidence type="ECO:0000256" key="5">
    <source>
        <dbReference type="ARBA" id="ARBA00023146"/>
    </source>
</evidence>
<keyword evidence="10" id="KW-1185">Reference proteome</keyword>
<dbReference type="EMBL" id="SDMP01000007">
    <property type="protein sequence ID" value="RYR46672.1"/>
    <property type="molecule type" value="Genomic_DNA"/>
</dbReference>
<dbReference type="Proteomes" id="UP000289738">
    <property type="component" value="Chromosome A07"/>
</dbReference>
<dbReference type="InterPro" id="IPR017449">
    <property type="entry name" value="Pro-tRNA_synth_II"/>
</dbReference>
<keyword evidence="2" id="KW-0436">Ligase</keyword>
<dbReference type="InterPro" id="IPR016061">
    <property type="entry name" value="Pro-tRNA_ligase_II_C"/>
</dbReference>
<dbReference type="SMART" id="SM00946">
    <property type="entry name" value="ProRS-C_1"/>
    <property type="match status" value="1"/>
</dbReference>
<evidence type="ECO:0000259" key="8">
    <source>
        <dbReference type="PROSITE" id="PS50862"/>
    </source>
</evidence>
<proteinExistence type="inferred from homology"/>